<feature type="transmembrane region" description="Helical" evidence="11">
    <location>
        <begin position="203"/>
        <end position="224"/>
    </location>
</feature>
<dbReference type="Proteomes" id="UP000281468">
    <property type="component" value="Unassembled WGS sequence"/>
</dbReference>
<dbReference type="InterPro" id="IPR050324">
    <property type="entry name" value="CDP-alcohol_PTase-I"/>
</dbReference>
<dbReference type="PROSITE" id="PS00379">
    <property type="entry name" value="CDP_ALCOHOL_P_TRANSF"/>
    <property type="match status" value="1"/>
</dbReference>
<dbReference type="PANTHER" id="PTHR14269">
    <property type="entry name" value="CDP-DIACYLGLYCEROL--GLYCEROL-3-PHOSPHATE 3-PHOSPHATIDYLTRANSFERASE-RELATED"/>
    <property type="match status" value="1"/>
</dbReference>
<proteinExistence type="inferred from homology"/>
<dbReference type="EMBL" id="QWIQ01000085">
    <property type="protein sequence ID" value="RMZ09045.1"/>
    <property type="molecule type" value="Genomic_DNA"/>
</dbReference>
<evidence type="ECO:0000313" key="12">
    <source>
        <dbReference type="EMBL" id="RMZ09045.1"/>
    </source>
</evidence>
<feature type="transmembrane region" description="Helical" evidence="11">
    <location>
        <begin position="244"/>
        <end position="263"/>
    </location>
</feature>
<dbReference type="GO" id="GO:0005739">
    <property type="term" value="C:mitochondrion"/>
    <property type="evidence" value="ECO:0007669"/>
    <property type="project" value="TreeGrafter"/>
</dbReference>
<evidence type="ECO:0000256" key="2">
    <source>
        <dbReference type="ARBA" id="ARBA00022516"/>
    </source>
</evidence>
<protein>
    <submittedName>
        <fullName evidence="12">Uncharacterized protein</fullName>
    </submittedName>
</protein>
<keyword evidence="8" id="KW-0594">Phospholipid biosynthesis</keyword>
<dbReference type="AlphaFoldDB" id="A0A3M7H7J4"/>
<reference evidence="12 13" key="1">
    <citation type="journal article" date="2018" name="BMC Genomics">
        <title>Genomic evidence for intraspecific hybridization in a clonal and extremely halotolerant yeast.</title>
        <authorList>
            <person name="Gostincar C."/>
            <person name="Stajich J.E."/>
            <person name="Zupancic J."/>
            <person name="Zalar P."/>
            <person name="Gunde-Cimerman N."/>
        </authorList>
    </citation>
    <scope>NUCLEOTIDE SEQUENCE [LARGE SCALE GENOMIC DNA]</scope>
    <source>
        <strain evidence="12 13">EXF-171</strain>
    </source>
</reference>
<gene>
    <name evidence="12" type="ORF">D0862_03756</name>
</gene>
<keyword evidence="9" id="KW-1208">Phospholipid metabolism</keyword>
<keyword evidence="5 11" id="KW-1133">Transmembrane helix</keyword>
<dbReference type="GO" id="GO:0016020">
    <property type="term" value="C:membrane"/>
    <property type="evidence" value="ECO:0007669"/>
    <property type="project" value="UniProtKB-SubCell"/>
</dbReference>
<feature type="transmembrane region" description="Helical" evidence="11">
    <location>
        <begin position="131"/>
        <end position="155"/>
    </location>
</feature>
<dbReference type="InterPro" id="IPR048254">
    <property type="entry name" value="CDP_ALCOHOL_P_TRANSF_CS"/>
</dbReference>
<dbReference type="Pfam" id="PF01066">
    <property type="entry name" value="CDP-OH_P_transf"/>
    <property type="match status" value="1"/>
</dbReference>
<evidence type="ECO:0000313" key="13">
    <source>
        <dbReference type="Proteomes" id="UP000281468"/>
    </source>
</evidence>
<dbReference type="InterPro" id="IPR000462">
    <property type="entry name" value="CDP-OH_P_trans"/>
</dbReference>
<sequence>MRNDASFSLVTIEDRRKDVLTPALQVEKEKPLKRSIENAKERTKAVREKVKSSLTNLTPRENIYNLPNFLTVSRLIAAPVTAYLLVHDHYKWALALFAYAGFTDLVDGWLARKWKLQTVAGSVIDPMADKALMIILTVTLAIKGALPAYLATLILGRDASLAIAAIYYRYASLPAPKTMGRYWDFSLPSAEVHPTTVSKYNTFLQLVLIGSALALPVVTAGGEYAGLLHGLGLTDAALNSSMHYYQWLVAATTAWSGLSYAYLKNAVTIIGTDEALKAKQGARGRAIIGVTFGSMVAVATWLAFTVDEERKQEQKEQSETPRPQ</sequence>
<organism evidence="12 13">
    <name type="scientific">Hortaea werneckii</name>
    <name type="common">Black yeast</name>
    <name type="synonym">Cladosporium werneckii</name>
    <dbReference type="NCBI Taxonomy" id="91943"/>
    <lineage>
        <taxon>Eukaryota</taxon>
        <taxon>Fungi</taxon>
        <taxon>Dikarya</taxon>
        <taxon>Ascomycota</taxon>
        <taxon>Pezizomycotina</taxon>
        <taxon>Dothideomycetes</taxon>
        <taxon>Dothideomycetidae</taxon>
        <taxon>Mycosphaerellales</taxon>
        <taxon>Teratosphaeriaceae</taxon>
        <taxon>Hortaea</taxon>
    </lineage>
</organism>
<feature type="transmembrane region" description="Helical" evidence="11">
    <location>
        <begin position="284"/>
        <end position="304"/>
    </location>
</feature>
<evidence type="ECO:0000256" key="5">
    <source>
        <dbReference type="ARBA" id="ARBA00022989"/>
    </source>
</evidence>
<comment type="similarity">
    <text evidence="10">Belongs to the CDP-alcohol phosphatidyltransferase class-I family.</text>
</comment>
<evidence type="ECO:0000256" key="11">
    <source>
        <dbReference type="SAM" id="Phobius"/>
    </source>
</evidence>
<dbReference type="Gene3D" id="1.20.120.1760">
    <property type="match status" value="1"/>
</dbReference>
<evidence type="ECO:0000256" key="1">
    <source>
        <dbReference type="ARBA" id="ARBA00004141"/>
    </source>
</evidence>
<keyword evidence="2" id="KW-0444">Lipid biosynthesis</keyword>
<keyword evidence="7 11" id="KW-0472">Membrane</keyword>
<keyword evidence="6" id="KW-0443">Lipid metabolism</keyword>
<dbReference type="VEuPathDB" id="FungiDB:BTJ68_04027"/>
<dbReference type="InterPro" id="IPR043130">
    <property type="entry name" value="CDP-OH_PTrfase_TM_dom"/>
</dbReference>
<evidence type="ECO:0000256" key="10">
    <source>
        <dbReference type="RuleBase" id="RU003750"/>
    </source>
</evidence>
<evidence type="ECO:0000256" key="9">
    <source>
        <dbReference type="ARBA" id="ARBA00023264"/>
    </source>
</evidence>
<accession>A0A3M7H7J4</accession>
<feature type="transmembrane region" description="Helical" evidence="11">
    <location>
        <begin position="93"/>
        <end position="111"/>
    </location>
</feature>
<comment type="subcellular location">
    <subcellularLocation>
        <location evidence="1">Membrane</location>
        <topology evidence="1">Multi-pass membrane protein</topology>
    </subcellularLocation>
</comment>
<evidence type="ECO:0000256" key="7">
    <source>
        <dbReference type="ARBA" id="ARBA00023136"/>
    </source>
</evidence>
<evidence type="ECO:0000256" key="8">
    <source>
        <dbReference type="ARBA" id="ARBA00023209"/>
    </source>
</evidence>
<keyword evidence="4 11" id="KW-0812">Transmembrane</keyword>
<dbReference type="PANTHER" id="PTHR14269:SF60">
    <property type="entry name" value="CARDIOLIPIN SYNTHASE (CMP-FORMING)"/>
    <property type="match status" value="1"/>
</dbReference>
<evidence type="ECO:0000256" key="6">
    <source>
        <dbReference type="ARBA" id="ARBA00023098"/>
    </source>
</evidence>
<evidence type="ECO:0000256" key="4">
    <source>
        <dbReference type="ARBA" id="ARBA00022692"/>
    </source>
</evidence>
<dbReference type="GO" id="GO:0032049">
    <property type="term" value="P:cardiolipin biosynthetic process"/>
    <property type="evidence" value="ECO:0007669"/>
    <property type="project" value="TreeGrafter"/>
</dbReference>
<dbReference type="GO" id="GO:0043337">
    <property type="term" value="F:cardiolipin synthase (CMP-forming)"/>
    <property type="evidence" value="ECO:0007669"/>
    <property type="project" value="TreeGrafter"/>
</dbReference>
<evidence type="ECO:0000256" key="3">
    <source>
        <dbReference type="ARBA" id="ARBA00022679"/>
    </source>
</evidence>
<comment type="caution">
    <text evidence="12">The sequence shown here is derived from an EMBL/GenBank/DDBJ whole genome shotgun (WGS) entry which is preliminary data.</text>
</comment>
<name>A0A3M7H7J4_HORWE</name>
<dbReference type="FunFam" id="1.20.120.1760:FF:000017">
    <property type="entry name" value="Phosphatidyl synthase"/>
    <property type="match status" value="1"/>
</dbReference>
<keyword evidence="3 10" id="KW-0808">Transferase</keyword>